<keyword evidence="5" id="KW-1185">Reference proteome</keyword>
<proteinExistence type="inferred from homology"/>
<organism evidence="4 5">
    <name type="scientific">Tistrella mobilis (strain KA081020-065)</name>
    <dbReference type="NCBI Taxonomy" id="1110502"/>
    <lineage>
        <taxon>Bacteria</taxon>
        <taxon>Pseudomonadati</taxon>
        <taxon>Pseudomonadota</taxon>
        <taxon>Alphaproteobacteria</taxon>
        <taxon>Geminicoccales</taxon>
        <taxon>Geminicoccaceae</taxon>
        <taxon>Tistrella</taxon>
    </lineage>
</organism>
<gene>
    <name evidence="4" type="primary">yfhB</name>
    <name evidence="4" type="ordered locus">TMO_c0818</name>
</gene>
<accession>I3TXE0</accession>
<geneLocation type="plasmid" evidence="4 5">
    <name>pTM3</name>
</geneLocation>
<dbReference type="PIRSF" id="PIRSF016184">
    <property type="entry name" value="PhzC_PhzF"/>
    <property type="match status" value="1"/>
</dbReference>
<keyword evidence="4" id="KW-0614">Plasmid</keyword>
<evidence type="ECO:0000256" key="1">
    <source>
        <dbReference type="ARBA" id="ARBA00008270"/>
    </source>
</evidence>
<protein>
    <submittedName>
        <fullName evidence="4">Phenazine biosynthesis protein</fullName>
    </submittedName>
</protein>
<name>I3TXE0_TISMK</name>
<dbReference type="HOGENOM" id="CLU_048756_0_2_5"/>
<dbReference type="PATRIC" id="fig|1110502.3.peg.5696"/>
<dbReference type="NCBIfam" id="TIGR00654">
    <property type="entry name" value="PhzF_family"/>
    <property type="match status" value="1"/>
</dbReference>
<evidence type="ECO:0000256" key="3">
    <source>
        <dbReference type="PIRSR" id="PIRSR016184-1"/>
    </source>
</evidence>
<dbReference type="PANTHER" id="PTHR13774:SF39">
    <property type="entry name" value="BIOSYNTHESIS PROTEIN, PUTATIVE-RELATED"/>
    <property type="match status" value="1"/>
</dbReference>
<dbReference type="AlphaFoldDB" id="I3TXE0"/>
<evidence type="ECO:0000313" key="4">
    <source>
        <dbReference type="EMBL" id="AFK57428.1"/>
    </source>
</evidence>
<dbReference type="GO" id="GO:0005737">
    <property type="term" value="C:cytoplasm"/>
    <property type="evidence" value="ECO:0007669"/>
    <property type="project" value="TreeGrafter"/>
</dbReference>
<dbReference type="Gene3D" id="3.10.310.10">
    <property type="entry name" value="Diaminopimelate Epimerase, Chain A, domain 1"/>
    <property type="match status" value="2"/>
</dbReference>
<feature type="active site" evidence="3">
    <location>
        <position position="71"/>
    </location>
</feature>
<evidence type="ECO:0000313" key="5">
    <source>
        <dbReference type="Proteomes" id="UP000005258"/>
    </source>
</evidence>
<keyword evidence="2" id="KW-0413">Isomerase</keyword>
<dbReference type="InterPro" id="IPR003719">
    <property type="entry name" value="Phenazine_PhzF-like"/>
</dbReference>
<dbReference type="Proteomes" id="UP000005258">
    <property type="component" value="Plasmid pTM3"/>
</dbReference>
<reference evidence="4 5" key="1">
    <citation type="journal article" date="2012" name="J. Am. Chem. Soc.">
        <title>Bacterial biosynthesis and maturation of the didemnin anti-cancer agents.</title>
        <authorList>
            <person name="Xu Y."/>
            <person name="Kersten R.D."/>
            <person name="Nam S.J."/>
            <person name="Lu L."/>
            <person name="Al-Suwailem A.M."/>
            <person name="Zheng H."/>
            <person name="Fenical W."/>
            <person name="Dorrestein P.C."/>
            <person name="Moore B.S."/>
            <person name="Qian P.Y."/>
        </authorList>
    </citation>
    <scope>NUCLEOTIDE SEQUENCE [LARGE SCALE GENOMIC DNA]</scope>
    <source>
        <strain evidence="4 5">KA081020-065</strain>
    </source>
</reference>
<evidence type="ECO:0000256" key="2">
    <source>
        <dbReference type="ARBA" id="ARBA00023235"/>
    </source>
</evidence>
<dbReference type="Pfam" id="PF02567">
    <property type="entry name" value="PhzC-PhzF"/>
    <property type="match status" value="1"/>
</dbReference>
<sequence>MSAKCHHHTVILNAAATGVTLMTPDTVLKIAAFTRTTIDADGGNPAGVVFADSWPTETEMLAVSKAVGYSETAFAVPDQGGAAGGWRVRYFAPRQEVPFCGHATIALGAALGARMGAGVYDLTLNAGRITVEAIPEGDGWAAALTSPPTWTRLPPADYVRRVLEEFGLTDADLDPHLPVRLIHAGANHLVVALKDRRRLSQLGYAFRRGAALQAEQSLATFIFVTAESRTRFHARNPFAIGGVYEDPATGAAAAALAGYLRDIRWLEEGAIQVVQGEDMGRPSLIHASFGPEPGSPIRISGLTAPIG</sequence>
<dbReference type="PANTHER" id="PTHR13774">
    <property type="entry name" value="PHENAZINE BIOSYNTHESIS PROTEIN"/>
    <property type="match status" value="1"/>
</dbReference>
<comment type="similarity">
    <text evidence="1">Belongs to the PhzF family.</text>
</comment>
<dbReference type="GO" id="GO:0016853">
    <property type="term" value="F:isomerase activity"/>
    <property type="evidence" value="ECO:0007669"/>
    <property type="project" value="UniProtKB-KW"/>
</dbReference>
<dbReference type="EMBL" id="CP003239">
    <property type="protein sequence ID" value="AFK57428.1"/>
    <property type="molecule type" value="Genomic_DNA"/>
</dbReference>
<dbReference type="SUPFAM" id="SSF54506">
    <property type="entry name" value="Diaminopimelate epimerase-like"/>
    <property type="match status" value="1"/>
</dbReference>
<dbReference type="KEGG" id="tmo:TMO_c0818"/>